<dbReference type="AlphaFoldDB" id="E1EVX0"/>
<organism evidence="2 3">
    <name type="scientific">Giardia intestinalis (strain P15)</name>
    <name type="common">Giardia lamblia</name>
    <dbReference type="NCBI Taxonomy" id="658858"/>
    <lineage>
        <taxon>Eukaryota</taxon>
        <taxon>Metamonada</taxon>
        <taxon>Diplomonadida</taxon>
        <taxon>Hexamitidae</taxon>
        <taxon>Giardiinae</taxon>
        <taxon>Giardia</taxon>
    </lineage>
</organism>
<reference evidence="2 3" key="1">
    <citation type="journal article" date="2010" name="BMC Genomics">
        <title>Genome analysis and comparative genomics of a Giardia intestinalis assemblage E isolate.</title>
        <authorList>
            <person name="Jerlstrom-Hultqvist J."/>
            <person name="Franzen O."/>
            <person name="Ankarklev J."/>
            <person name="Xu F."/>
            <person name="Nohynkova E."/>
            <person name="Andersson J.O."/>
            <person name="Svard S.G."/>
            <person name="Andersson B."/>
        </authorList>
    </citation>
    <scope>NUCLEOTIDE SEQUENCE [LARGE SCALE GENOMIC DNA]</scope>
    <source>
        <strain evidence="2 3">P15</strain>
    </source>
</reference>
<comment type="caution">
    <text evidence="2">The sequence shown here is derived from an EMBL/GenBank/DDBJ whole genome shotgun (WGS) entry which is preliminary data.</text>
</comment>
<gene>
    <name evidence="2" type="ORF">GLP15_3374</name>
</gene>
<feature type="region of interest" description="Disordered" evidence="1">
    <location>
        <begin position="1"/>
        <end position="31"/>
    </location>
</feature>
<dbReference type="VEuPathDB" id="GiardiaDB:GLP15_3374"/>
<dbReference type="Proteomes" id="UP000008974">
    <property type="component" value="Unassembled WGS sequence"/>
</dbReference>
<feature type="region of interest" description="Disordered" evidence="1">
    <location>
        <begin position="232"/>
        <end position="257"/>
    </location>
</feature>
<feature type="compositionally biased region" description="Polar residues" evidence="1">
    <location>
        <begin position="12"/>
        <end position="22"/>
    </location>
</feature>
<name>E1EVX0_GIAIA</name>
<dbReference type="EMBL" id="ACVC01000017">
    <property type="protein sequence ID" value="EFO65658.1"/>
    <property type="molecule type" value="Genomic_DNA"/>
</dbReference>
<sequence length="288" mass="30817">MHTSSEKIGVTPAQSGQAQPTAASMWRQPPAQGAGACWPGAALRAQRSQAPEAGVIHCLRTQLPLHTTCAAGSCDTSCARGGAGSPHTGENSWPCVQRLCPRRPRARRLLQVFCAQAWTKAPLLSGLHVAQRGAAVARRSQPQRRCRLAARSPAQLSARLRLYATASGGCPPRRARSSPRQACLWGGRPGPGRHSWQAHLSGCPALLAPALTLAPRGGVLGRVPTRERALWQRAAQPRPEPPAQSGNAPLRTRGSRWEAHRHSSGCLGLLCRQQRQHLPSCHVPRAPV</sequence>
<protein>
    <submittedName>
        <fullName evidence="2">Uncharacterized protein</fullName>
    </submittedName>
</protein>
<evidence type="ECO:0000313" key="3">
    <source>
        <dbReference type="Proteomes" id="UP000008974"/>
    </source>
</evidence>
<proteinExistence type="predicted"/>
<accession>E1EVX0</accession>
<evidence type="ECO:0000256" key="1">
    <source>
        <dbReference type="SAM" id="MobiDB-lite"/>
    </source>
</evidence>
<evidence type="ECO:0000313" key="2">
    <source>
        <dbReference type="EMBL" id="EFO65658.1"/>
    </source>
</evidence>